<feature type="transmembrane region" description="Helical" evidence="1">
    <location>
        <begin position="9"/>
        <end position="27"/>
    </location>
</feature>
<dbReference type="RefSeq" id="WP_036683786.1">
    <property type="nucleotide sequence ID" value="NZ_JNVM01000012.1"/>
</dbReference>
<dbReference type="Proteomes" id="UP000028123">
    <property type="component" value="Unassembled WGS sequence"/>
</dbReference>
<dbReference type="OrthoDB" id="2679599at2"/>
<keyword evidence="1" id="KW-1133">Transmembrane helix</keyword>
<gene>
    <name evidence="2" type="ORF">ET33_05620</name>
</gene>
<evidence type="ECO:0000313" key="2">
    <source>
        <dbReference type="EMBL" id="KEQ25162.1"/>
    </source>
</evidence>
<protein>
    <submittedName>
        <fullName evidence="2">Uncharacterized protein</fullName>
    </submittedName>
</protein>
<evidence type="ECO:0000313" key="3">
    <source>
        <dbReference type="Proteomes" id="UP000028123"/>
    </source>
</evidence>
<accession>A0A081P389</accession>
<organism evidence="2 3">
    <name type="scientific">Paenibacillus tyrfis</name>
    <dbReference type="NCBI Taxonomy" id="1501230"/>
    <lineage>
        <taxon>Bacteria</taxon>
        <taxon>Bacillati</taxon>
        <taxon>Bacillota</taxon>
        <taxon>Bacilli</taxon>
        <taxon>Bacillales</taxon>
        <taxon>Paenibacillaceae</taxon>
        <taxon>Paenibacillus</taxon>
    </lineage>
</organism>
<feature type="transmembrane region" description="Helical" evidence="1">
    <location>
        <begin position="39"/>
        <end position="58"/>
    </location>
</feature>
<keyword evidence="1" id="KW-0472">Membrane</keyword>
<reference evidence="2 3" key="1">
    <citation type="submission" date="2014-06" db="EMBL/GenBank/DDBJ databases">
        <title>Draft genome sequence of Paenibacillus sp. MSt1.</title>
        <authorList>
            <person name="Aw Y.K."/>
            <person name="Ong K.S."/>
            <person name="Gan H.M."/>
            <person name="Lee S.M."/>
        </authorList>
    </citation>
    <scope>NUCLEOTIDE SEQUENCE [LARGE SCALE GENOMIC DNA]</scope>
    <source>
        <strain evidence="2 3">MSt1</strain>
    </source>
</reference>
<keyword evidence="3" id="KW-1185">Reference proteome</keyword>
<sequence>MNMNRLPAVAAKLMFGLIVLVTVAAFFLCSVEDWGTGHWWTSLISIVLAEAACYYCAVPEVKQNRRGDGLPASLTFVTISVLYGAAAIFHTAFFWLTLRISLTSYVVIEVITAAVWAIGMGLAYHFTNYVRNQEDDQRAQMQLMKQMKLALDSVSYALEEEEIEEREALNAGVRELIEKVKYSDPVSHPSMIHMEENLLWQIKELERCVRGLSDQAGETGKVEMSRKLLRDISADLGRRNSQLITLK</sequence>
<dbReference type="AlphaFoldDB" id="A0A081P389"/>
<dbReference type="eggNOG" id="ENOG503419K">
    <property type="taxonomic scope" value="Bacteria"/>
</dbReference>
<keyword evidence="1" id="KW-0812">Transmembrane</keyword>
<feature type="transmembrane region" description="Helical" evidence="1">
    <location>
        <begin position="102"/>
        <end position="124"/>
    </location>
</feature>
<evidence type="ECO:0000256" key="1">
    <source>
        <dbReference type="SAM" id="Phobius"/>
    </source>
</evidence>
<dbReference type="EMBL" id="JNVM01000012">
    <property type="protein sequence ID" value="KEQ25162.1"/>
    <property type="molecule type" value="Genomic_DNA"/>
</dbReference>
<proteinExistence type="predicted"/>
<feature type="transmembrane region" description="Helical" evidence="1">
    <location>
        <begin position="70"/>
        <end position="96"/>
    </location>
</feature>
<name>A0A081P389_9BACL</name>
<comment type="caution">
    <text evidence="2">The sequence shown here is derived from an EMBL/GenBank/DDBJ whole genome shotgun (WGS) entry which is preliminary data.</text>
</comment>